<sequence>MSTPARPLAALKSALRQLRADKHHSRCYATAAPSTTGRPVNFHPGAIMTGRSTTHDLFSLCPPL</sequence>
<dbReference type="Proteomes" id="UP000716446">
    <property type="component" value="Unassembled WGS sequence"/>
</dbReference>
<accession>A0A9N8PBX0</accession>
<gene>
    <name evidence="1" type="ORF">AWRI4619_LOCUS6330</name>
</gene>
<keyword evidence="2" id="KW-1185">Reference proteome</keyword>
<reference evidence="1" key="1">
    <citation type="submission" date="2020-06" db="EMBL/GenBank/DDBJ databases">
        <authorList>
            <person name="Onetto C."/>
        </authorList>
    </citation>
    <scope>NUCLEOTIDE SEQUENCE</scope>
</reference>
<proteinExistence type="predicted"/>
<dbReference type="AlphaFoldDB" id="A0A9N8PBX0"/>
<dbReference type="EMBL" id="CAIJEN010000009">
    <property type="protein sequence ID" value="CAD0090483.1"/>
    <property type="molecule type" value="Genomic_DNA"/>
</dbReference>
<evidence type="ECO:0000313" key="1">
    <source>
        <dbReference type="EMBL" id="CAD0090483.1"/>
    </source>
</evidence>
<organism evidence="1 2">
    <name type="scientific">Aureobasidium vineae</name>
    <dbReference type="NCBI Taxonomy" id="2773715"/>
    <lineage>
        <taxon>Eukaryota</taxon>
        <taxon>Fungi</taxon>
        <taxon>Dikarya</taxon>
        <taxon>Ascomycota</taxon>
        <taxon>Pezizomycotina</taxon>
        <taxon>Dothideomycetes</taxon>
        <taxon>Dothideomycetidae</taxon>
        <taxon>Dothideales</taxon>
        <taxon>Saccotheciaceae</taxon>
        <taxon>Aureobasidium</taxon>
    </lineage>
</organism>
<comment type="caution">
    <text evidence="1">The sequence shown here is derived from an EMBL/GenBank/DDBJ whole genome shotgun (WGS) entry which is preliminary data.</text>
</comment>
<name>A0A9N8PBX0_9PEZI</name>
<evidence type="ECO:0000313" key="2">
    <source>
        <dbReference type="Proteomes" id="UP000716446"/>
    </source>
</evidence>
<protein>
    <submittedName>
        <fullName evidence="1">Uncharacterized protein</fullName>
    </submittedName>
</protein>